<dbReference type="InterPro" id="IPR043428">
    <property type="entry name" value="LivM-like"/>
</dbReference>
<accession>A0AAW6RDG3</accession>
<dbReference type="GO" id="GO:0005886">
    <property type="term" value="C:plasma membrane"/>
    <property type="evidence" value="ECO:0007669"/>
    <property type="project" value="UniProtKB-SubCell"/>
</dbReference>
<evidence type="ECO:0000259" key="10">
    <source>
        <dbReference type="PROSITE" id="PS50893"/>
    </source>
</evidence>
<feature type="transmembrane region" description="Helical" evidence="9">
    <location>
        <begin position="280"/>
        <end position="301"/>
    </location>
</feature>
<feature type="transmembrane region" description="Helical" evidence="9">
    <location>
        <begin position="326"/>
        <end position="345"/>
    </location>
</feature>
<dbReference type="PANTHER" id="PTHR45772">
    <property type="entry name" value="CONSERVED COMPONENT OF ABC TRANSPORTER FOR NATURAL AMINO ACIDS-RELATED"/>
    <property type="match status" value="1"/>
</dbReference>
<feature type="transmembrane region" description="Helical" evidence="9">
    <location>
        <begin position="207"/>
        <end position="227"/>
    </location>
</feature>
<evidence type="ECO:0000313" key="11">
    <source>
        <dbReference type="EMBL" id="MDG6782160.1"/>
    </source>
</evidence>
<keyword evidence="6" id="KW-0067">ATP-binding</keyword>
<dbReference type="EMBL" id="JARUXG010000008">
    <property type="protein sequence ID" value="MDG6782160.1"/>
    <property type="molecule type" value="Genomic_DNA"/>
</dbReference>
<dbReference type="InterPro" id="IPR001851">
    <property type="entry name" value="ABC_transp_permease"/>
</dbReference>
<dbReference type="Pfam" id="PF02653">
    <property type="entry name" value="BPD_transp_2"/>
    <property type="match status" value="2"/>
</dbReference>
<evidence type="ECO:0000256" key="7">
    <source>
        <dbReference type="ARBA" id="ARBA00022989"/>
    </source>
</evidence>
<feature type="transmembrane region" description="Helical" evidence="9">
    <location>
        <begin position="482"/>
        <end position="502"/>
    </location>
</feature>
<feature type="transmembrane region" description="Helical" evidence="9">
    <location>
        <begin position="113"/>
        <end position="132"/>
    </location>
</feature>
<evidence type="ECO:0000256" key="2">
    <source>
        <dbReference type="ARBA" id="ARBA00022448"/>
    </source>
</evidence>
<feature type="transmembrane region" description="Helical" evidence="9">
    <location>
        <begin position="81"/>
        <end position="101"/>
    </location>
</feature>
<dbReference type="GO" id="GO:0005524">
    <property type="term" value="F:ATP binding"/>
    <property type="evidence" value="ECO:0007669"/>
    <property type="project" value="UniProtKB-KW"/>
</dbReference>
<dbReference type="InterPro" id="IPR032823">
    <property type="entry name" value="BCA_ABC_TP_C"/>
</dbReference>
<feature type="transmembrane region" description="Helical" evidence="9">
    <location>
        <begin position="403"/>
        <end position="421"/>
    </location>
</feature>
<dbReference type="Gene3D" id="3.40.50.300">
    <property type="entry name" value="P-loop containing nucleotide triphosphate hydrolases"/>
    <property type="match status" value="1"/>
</dbReference>
<name>A0AAW6RDG3_GORRU</name>
<organism evidence="11">
    <name type="scientific">Gordonia rubripertincta</name>
    <name type="common">Rhodococcus corallinus</name>
    <dbReference type="NCBI Taxonomy" id="36822"/>
    <lineage>
        <taxon>Bacteria</taxon>
        <taxon>Bacillati</taxon>
        <taxon>Actinomycetota</taxon>
        <taxon>Actinomycetes</taxon>
        <taxon>Mycobacteriales</taxon>
        <taxon>Gordoniaceae</taxon>
        <taxon>Gordonia</taxon>
    </lineage>
</organism>
<dbReference type="InterPro" id="IPR051120">
    <property type="entry name" value="ABC_AA/LPS_Transport"/>
</dbReference>
<dbReference type="Pfam" id="PF00005">
    <property type="entry name" value="ABC_tran"/>
    <property type="match status" value="1"/>
</dbReference>
<feature type="transmembrane region" description="Helical" evidence="9">
    <location>
        <begin position="584"/>
        <end position="601"/>
    </location>
</feature>
<feature type="transmembrane region" description="Helical" evidence="9">
    <location>
        <begin position="351"/>
        <end position="373"/>
    </location>
</feature>
<dbReference type="SMART" id="SM00382">
    <property type="entry name" value="AAA"/>
    <property type="match status" value="1"/>
</dbReference>
<feature type="transmembrane region" description="Helical" evidence="9">
    <location>
        <begin position="6"/>
        <end position="27"/>
    </location>
</feature>
<dbReference type="PROSITE" id="PS00211">
    <property type="entry name" value="ABC_TRANSPORTER_1"/>
    <property type="match status" value="1"/>
</dbReference>
<keyword evidence="5" id="KW-0547">Nucleotide-binding</keyword>
<dbReference type="GO" id="GO:0015658">
    <property type="term" value="F:branched-chain amino acid transmembrane transporter activity"/>
    <property type="evidence" value="ECO:0007669"/>
    <property type="project" value="InterPro"/>
</dbReference>
<dbReference type="InterPro" id="IPR003593">
    <property type="entry name" value="AAA+_ATPase"/>
</dbReference>
<dbReference type="GO" id="GO:0016887">
    <property type="term" value="F:ATP hydrolysis activity"/>
    <property type="evidence" value="ECO:0007669"/>
    <property type="project" value="InterPro"/>
</dbReference>
<dbReference type="InterPro" id="IPR003439">
    <property type="entry name" value="ABC_transporter-like_ATP-bd"/>
</dbReference>
<keyword evidence="2" id="KW-0813">Transport</keyword>
<evidence type="ECO:0000256" key="9">
    <source>
        <dbReference type="SAM" id="Phobius"/>
    </source>
</evidence>
<proteinExistence type="predicted"/>
<dbReference type="CDD" id="cd03219">
    <property type="entry name" value="ABC_Mj1267_LivG_branched"/>
    <property type="match status" value="1"/>
</dbReference>
<evidence type="ECO:0000256" key="6">
    <source>
        <dbReference type="ARBA" id="ARBA00022840"/>
    </source>
</evidence>
<feature type="transmembrane region" description="Helical" evidence="9">
    <location>
        <begin position="428"/>
        <end position="447"/>
    </location>
</feature>
<dbReference type="InterPro" id="IPR027417">
    <property type="entry name" value="P-loop_NTPase"/>
</dbReference>
<feature type="transmembrane region" description="Helical" evidence="9">
    <location>
        <begin position="34"/>
        <end position="53"/>
    </location>
</feature>
<dbReference type="SUPFAM" id="SSF52540">
    <property type="entry name" value="P-loop containing nucleoside triphosphate hydrolases"/>
    <property type="match status" value="1"/>
</dbReference>
<comment type="subcellular location">
    <subcellularLocation>
        <location evidence="1">Cell membrane</location>
        <topology evidence="1">Multi-pass membrane protein</topology>
    </subcellularLocation>
</comment>
<feature type="transmembrane region" description="Helical" evidence="9">
    <location>
        <begin position="533"/>
        <end position="553"/>
    </location>
</feature>
<sequence>MSDHLAFLILGLGAGAVFAALGMSLVVTFRSSGVVNFATGALALYIAYTFAFLRKGELLVPIPGFPQTITLSSQPLTFTSAAAISLVIAAAVGLILYLLVFRWLRTSSPVAKAVASIGVMLVVQLVLAMRVGTSPVSVEPILSQEIYTVSGVRIPADRVWFALIIIVLALALGALIKYTRFGLATRAVAETERGAIVSGLSPNRVAAINWALSVVVAGVSGILIAPIVPLVPLSYTLFIVPALAAAMVGGFTKVGPTVAAGLIIGMVQGELIYLQNTIDWFPAGGVAELATLVLILVLLVVRRAQLPQRGTLSSLSLGRAPRPRNLVTPTMIAVAIGLVALFATSGGTRGAVITTIVLAIIGLSQVVVTGFAGQVSLAQLTLAGTSAFVVSRLTTVLGVPFPFAPIVAALVATVIGVVIGLPALRLRGLPVAVLTLAMAVTLEAFWFRNTDFNGGAVGAPVENPTMFGLDFGIGNGDAYPRITFGILCLVVAVLVGLGVAFLRRSRLGASMLAVRANERSAAASGIAVNRVKIIAFAIGSFIAGLGGALMAYQQNVASAASYSALAGIALFATVYLAGISSIGGGVLSGVIGVGGILYFALDKWVNLGDYFAVITGVLLIVSVIVNPDGIVGPVHALIARLRHRPNGSVDLELSVDPTSISEAPALGAEVLSAEAVGMRYGGVIALEDVSFSVRSGEILGLIGPNGAGKTTLIDALSGFANSSGSVVLDGERLDELAPHERSRRGLGRTFQGIELYDDLTVRENVLVGTEAAKHRGEDDPDLERLFEILHLTPVADRMVAELSQGQRQLVSIARALAGRPKALMLDEPAAGLDSSESMWLGQRLRAVRGAGTTVVMVDHDMGLVLDLCDRIVVLDLGRVIAIGTPDEIKQNPEVIRAYLGSSAPPEEAALEEPALAQAQEVTT</sequence>
<feature type="domain" description="ABC transporter" evidence="10">
    <location>
        <begin position="671"/>
        <end position="901"/>
    </location>
</feature>
<evidence type="ECO:0000256" key="8">
    <source>
        <dbReference type="ARBA" id="ARBA00023136"/>
    </source>
</evidence>
<reference evidence="11" key="1">
    <citation type="submission" date="2023-04" db="EMBL/GenBank/DDBJ databases">
        <title>Characterization and analysis of the complete genome of Gordonia rubripertincta 112, the degrader of aromatic and aliphatic compounds.</title>
        <authorList>
            <person name="Frantsuzova E."/>
            <person name="Bogun A."/>
            <person name="Delegan Y."/>
        </authorList>
    </citation>
    <scope>NUCLEOTIDE SEQUENCE</scope>
    <source>
        <strain evidence="11">112</strain>
    </source>
</reference>
<dbReference type="Pfam" id="PF12399">
    <property type="entry name" value="BCA_ABC_TP_C"/>
    <property type="match status" value="1"/>
</dbReference>
<dbReference type="AlphaFoldDB" id="A0AAW6RDG3"/>
<evidence type="ECO:0000256" key="5">
    <source>
        <dbReference type="ARBA" id="ARBA00022741"/>
    </source>
</evidence>
<keyword evidence="4 9" id="KW-0812">Transmembrane</keyword>
<evidence type="ECO:0000256" key="3">
    <source>
        <dbReference type="ARBA" id="ARBA00022475"/>
    </source>
</evidence>
<keyword evidence="8 9" id="KW-0472">Membrane</keyword>
<feature type="transmembrane region" description="Helical" evidence="9">
    <location>
        <begin position="159"/>
        <end position="176"/>
    </location>
</feature>
<dbReference type="InterPro" id="IPR017871">
    <property type="entry name" value="ABC_transporter-like_CS"/>
</dbReference>
<dbReference type="CDD" id="cd06582">
    <property type="entry name" value="TM_PBP1_LivH_like"/>
    <property type="match status" value="1"/>
</dbReference>
<comment type="caution">
    <text evidence="11">The sequence shown here is derived from an EMBL/GenBank/DDBJ whole genome shotgun (WGS) entry which is preliminary data.</text>
</comment>
<keyword evidence="3" id="KW-1003">Cell membrane</keyword>
<dbReference type="RefSeq" id="WP_005199182.1">
    <property type="nucleotide sequence ID" value="NZ_CP136136.1"/>
</dbReference>
<keyword evidence="7 9" id="KW-1133">Transmembrane helix</keyword>
<gene>
    <name evidence="11" type="ORF">QBL07_15120</name>
</gene>
<protein>
    <submittedName>
        <fullName evidence="11">Branched-chain amino acid ABC transporter permease/ATP-binding protein</fullName>
    </submittedName>
</protein>
<dbReference type="CDD" id="cd06581">
    <property type="entry name" value="TM_PBP1_LivM_like"/>
    <property type="match status" value="1"/>
</dbReference>
<dbReference type="PROSITE" id="PS50893">
    <property type="entry name" value="ABC_TRANSPORTER_2"/>
    <property type="match status" value="1"/>
</dbReference>
<evidence type="ECO:0000256" key="1">
    <source>
        <dbReference type="ARBA" id="ARBA00004651"/>
    </source>
</evidence>
<feature type="transmembrane region" description="Helical" evidence="9">
    <location>
        <begin position="607"/>
        <end position="625"/>
    </location>
</feature>
<evidence type="ECO:0000256" key="4">
    <source>
        <dbReference type="ARBA" id="ARBA00022692"/>
    </source>
</evidence>